<evidence type="ECO:0000256" key="2">
    <source>
        <dbReference type="SAM" id="SignalP"/>
    </source>
</evidence>
<dbReference type="RefSeq" id="WP_341695757.1">
    <property type="nucleotide sequence ID" value="NZ_JBBYHR010000002.1"/>
</dbReference>
<reference evidence="4 5" key="1">
    <citation type="submission" date="2024-04" db="EMBL/GenBank/DDBJ databases">
        <title>Flavobacterium sp. DGU11 16S ribosomal RNA gene Genome sequencing and assembly.</title>
        <authorList>
            <person name="Park S."/>
        </authorList>
    </citation>
    <scope>NUCLEOTIDE SEQUENCE [LARGE SCALE GENOMIC DNA]</scope>
    <source>
        <strain evidence="4 5">DGU11</strain>
    </source>
</reference>
<dbReference type="PROSITE" id="PS51257">
    <property type="entry name" value="PROKAR_LIPOPROTEIN"/>
    <property type="match status" value="1"/>
</dbReference>
<dbReference type="Gene3D" id="2.130.10.10">
    <property type="entry name" value="YVTN repeat-like/Quinoprotein amine dehydrogenase"/>
    <property type="match status" value="1"/>
</dbReference>
<name>A0ABU9HTE7_9FLAO</name>
<dbReference type="NCBIfam" id="TIGR04183">
    <property type="entry name" value="Por_Secre_tail"/>
    <property type="match status" value="1"/>
</dbReference>
<evidence type="ECO:0000313" key="5">
    <source>
        <dbReference type="Proteomes" id="UP001464555"/>
    </source>
</evidence>
<organism evidence="4 5">
    <name type="scientific">Flavobacterium arundinis</name>
    <dbReference type="NCBI Taxonomy" id="3139143"/>
    <lineage>
        <taxon>Bacteria</taxon>
        <taxon>Pseudomonadati</taxon>
        <taxon>Bacteroidota</taxon>
        <taxon>Flavobacteriia</taxon>
        <taxon>Flavobacteriales</taxon>
        <taxon>Flavobacteriaceae</taxon>
        <taxon>Flavobacterium</taxon>
    </lineage>
</organism>
<evidence type="ECO:0000256" key="1">
    <source>
        <dbReference type="ARBA" id="ARBA00022729"/>
    </source>
</evidence>
<dbReference type="SUPFAM" id="SSF110296">
    <property type="entry name" value="Oligoxyloglucan reducing end-specific cellobiohydrolase"/>
    <property type="match status" value="1"/>
</dbReference>
<feature type="signal peptide" evidence="2">
    <location>
        <begin position="1"/>
        <end position="22"/>
    </location>
</feature>
<evidence type="ECO:0000259" key="3">
    <source>
        <dbReference type="Pfam" id="PF18962"/>
    </source>
</evidence>
<gene>
    <name evidence="4" type="ORF">AAEO56_04115</name>
</gene>
<feature type="domain" description="Secretion system C-terminal sorting" evidence="3">
    <location>
        <begin position="326"/>
        <end position="392"/>
    </location>
</feature>
<dbReference type="EMBL" id="JBBYHR010000002">
    <property type="protein sequence ID" value="MEL1243437.1"/>
    <property type="molecule type" value="Genomic_DNA"/>
</dbReference>
<comment type="caution">
    <text evidence="4">The sequence shown here is derived from an EMBL/GenBank/DDBJ whole genome shotgun (WGS) entry which is preliminary data.</text>
</comment>
<keyword evidence="1 2" id="KW-0732">Signal</keyword>
<dbReference type="Pfam" id="PF18962">
    <property type="entry name" value="Por_Secre_tail"/>
    <property type="match status" value="1"/>
</dbReference>
<sequence length="395" mass="43728">METFLKLLAACLTLLSSCTSSAQGWTRINALPHSEFTAFQVIDGTIYTATGNMLYTSSDNGETWNGSEFTNEEDIHIFNFKKFGNRIFAGTEKGVFSALATAVDGLWRYDINTFEISSFADRDNRLYASIQGAGIIRYNGAGWSDYSNGLPNYSYNVSKVLDTPGELLALAGGNGTFYRFNSAQGQWTEDYYTGNFLPGLIIQDAMLLDNVLYVSLYNMILRSDDFGANWITDQAGLPYGQGRFMYAGQEDLYAITTDGESTTKINRRPIDAPAGTPWNNDSEVLPIYTWAMGELGNKTFLAANQGVYVFDTTMGHENPQLKNVVIYPNPSSDGRFTLQTEATIDELTFYDLSGRSLTTEKHLDNGETFTVPNPGLYIVSVTIGNTSQTYKIAME</sequence>
<protein>
    <submittedName>
        <fullName evidence="4">T9SS type A sorting domain-containing protein</fullName>
    </submittedName>
</protein>
<keyword evidence="5" id="KW-1185">Reference proteome</keyword>
<accession>A0ABU9HTE7</accession>
<dbReference type="Proteomes" id="UP001464555">
    <property type="component" value="Unassembled WGS sequence"/>
</dbReference>
<dbReference type="InterPro" id="IPR015943">
    <property type="entry name" value="WD40/YVTN_repeat-like_dom_sf"/>
</dbReference>
<proteinExistence type="predicted"/>
<evidence type="ECO:0000313" key="4">
    <source>
        <dbReference type="EMBL" id="MEL1243437.1"/>
    </source>
</evidence>
<feature type="chain" id="PRO_5046709834" evidence="2">
    <location>
        <begin position="23"/>
        <end position="395"/>
    </location>
</feature>
<dbReference type="InterPro" id="IPR026444">
    <property type="entry name" value="Secre_tail"/>
</dbReference>